<protein>
    <submittedName>
        <fullName evidence="6">LysR family transcriptional regulator</fullName>
    </submittedName>
</protein>
<keyword evidence="4" id="KW-0804">Transcription</keyword>
<accession>A0A5J5FWA1</accession>
<feature type="domain" description="HTH lysR-type" evidence="5">
    <location>
        <begin position="11"/>
        <end position="68"/>
    </location>
</feature>
<dbReference type="PANTHER" id="PTHR30118:SF15">
    <property type="entry name" value="TRANSCRIPTIONAL REGULATORY PROTEIN"/>
    <property type="match status" value="1"/>
</dbReference>
<name>A0A5J5FWA1_9GAMM</name>
<dbReference type="PROSITE" id="PS50931">
    <property type="entry name" value="HTH_LYSR"/>
    <property type="match status" value="1"/>
</dbReference>
<dbReference type="SUPFAM" id="SSF53850">
    <property type="entry name" value="Periplasmic binding protein-like II"/>
    <property type="match status" value="1"/>
</dbReference>
<dbReference type="EMBL" id="VYKJ01000009">
    <property type="protein sequence ID" value="KAA8998052.1"/>
    <property type="molecule type" value="Genomic_DNA"/>
</dbReference>
<evidence type="ECO:0000313" key="7">
    <source>
        <dbReference type="Proteomes" id="UP000335415"/>
    </source>
</evidence>
<evidence type="ECO:0000259" key="5">
    <source>
        <dbReference type="PROSITE" id="PS50931"/>
    </source>
</evidence>
<dbReference type="OrthoDB" id="8839911at2"/>
<organism evidence="6 7">
    <name type="scientific">Affinibrenneria salicis</name>
    <dbReference type="NCBI Taxonomy" id="2590031"/>
    <lineage>
        <taxon>Bacteria</taxon>
        <taxon>Pseudomonadati</taxon>
        <taxon>Pseudomonadota</taxon>
        <taxon>Gammaproteobacteria</taxon>
        <taxon>Enterobacterales</taxon>
        <taxon>Pectobacteriaceae</taxon>
        <taxon>Affinibrenneria</taxon>
    </lineage>
</organism>
<comment type="caution">
    <text evidence="6">The sequence shown here is derived from an EMBL/GenBank/DDBJ whole genome shotgun (WGS) entry which is preliminary data.</text>
</comment>
<proteinExistence type="inferred from homology"/>
<dbReference type="GO" id="GO:0003677">
    <property type="term" value="F:DNA binding"/>
    <property type="evidence" value="ECO:0007669"/>
    <property type="project" value="UniProtKB-KW"/>
</dbReference>
<evidence type="ECO:0000256" key="1">
    <source>
        <dbReference type="ARBA" id="ARBA00009437"/>
    </source>
</evidence>
<keyword evidence="7" id="KW-1185">Reference proteome</keyword>
<dbReference type="AlphaFoldDB" id="A0A5J5FWA1"/>
<evidence type="ECO:0000256" key="3">
    <source>
        <dbReference type="ARBA" id="ARBA00023125"/>
    </source>
</evidence>
<evidence type="ECO:0000256" key="4">
    <source>
        <dbReference type="ARBA" id="ARBA00023163"/>
    </source>
</evidence>
<dbReference type="InterPro" id="IPR036390">
    <property type="entry name" value="WH_DNA-bd_sf"/>
</dbReference>
<dbReference type="PANTHER" id="PTHR30118">
    <property type="entry name" value="HTH-TYPE TRANSCRIPTIONAL REGULATOR LEUO-RELATED"/>
    <property type="match status" value="1"/>
</dbReference>
<dbReference type="Proteomes" id="UP000335415">
    <property type="component" value="Unassembled WGS sequence"/>
</dbReference>
<reference evidence="6 7" key="1">
    <citation type="submission" date="2019-09" db="EMBL/GenBank/DDBJ databases">
        <authorList>
            <person name="Li Y."/>
        </authorList>
    </citation>
    <scope>NUCLEOTIDE SEQUENCE [LARGE SCALE GENOMIC DNA]</scope>
    <source>
        <strain evidence="6 7">L3-3HA</strain>
    </source>
</reference>
<keyword evidence="3" id="KW-0238">DNA-binding</keyword>
<dbReference type="InterPro" id="IPR036388">
    <property type="entry name" value="WH-like_DNA-bd_sf"/>
</dbReference>
<comment type="similarity">
    <text evidence="1">Belongs to the LysR transcriptional regulatory family.</text>
</comment>
<gene>
    <name evidence="6" type="ORF">FJU30_16660</name>
</gene>
<sequence>MNNMHLDLRRIDLNLLVIFNSVYRNRSVAATAQELAMSASAVSHALIRLRGTFADELFFRVGNTMQPTVFAEQIAGPVASSLAQLSAGLERRPRFDPANSSDSFTFSITDYTAFTLFPSLMEKIETLAPNIKFNLIYAQQKVAINELLAGKIDFALGFSEIHHPGSREIEEIDWLEDRYVVISAADYPADTPLTLARYLQARHLVVTPWNEPRGVIDYALDKLGHQRRIVLKTPSMMSAPFVVARSAMLMTMPENVARLFSKILPLRIHPLPFAVPSWRVKIYSHRRSNRPEAHSWIKNLLCRLTP</sequence>
<dbReference type="GO" id="GO:0003700">
    <property type="term" value="F:DNA-binding transcription factor activity"/>
    <property type="evidence" value="ECO:0007669"/>
    <property type="project" value="InterPro"/>
</dbReference>
<dbReference type="SUPFAM" id="SSF46785">
    <property type="entry name" value="Winged helix' DNA-binding domain"/>
    <property type="match status" value="1"/>
</dbReference>
<dbReference type="InterPro" id="IPR005119">
    <property type="entry name" value="LysR_subst-bd"/>
</dbReference>
<dbReference type="InterPro" id="IPR050389">
    <property type="entry name" value="LysR-type_TF"/>
</dbReference>
<dbReference type="Pfam" id="PF00126">
    <property type="entry name" value="HTH_1"/>
    <property type="match status" value="1"/>
</dbReference>
<dbReference type="RefSeq" id="WP_150436112.1">
    <property type="nucleotide sequence ID" value="NZ_VYKJ01000009.1"/>
</dbReference>
<dbReference type="Gene3D" id="1.10.10.10">
    <property type="entry name" value="Winged helix-like DNA-binding domain superfamily/Winged helix DNA-binding domain"/>
    <property type="match status" value="1"/>
</dbReference>
<dbReference type="InterPro" id="IPR000847">
    <property type="entry name" value="LysR_HTH_N"/>
</dbReference>
<evidence type="ECO:0000313" key="6">
    <source>
        <dbReference type="EMBL" id="KAA8998052.1"/>
    </source>
</evidence>
<dbReference type="Gene3D" id="3.40.190.10">
    <property type="entry name" value="Periplasmic binding protein-like II"/>
    <property type="match status" value="2"/>
</dbReference>
<dbReference type="Pfam" id="PF03466">
    <property type="entry name" value="LysR_substrate"/>
    <property type="match status" value="1"/>
</dbReference>
<evidence type="ECO:0000256" key="2">
    <source>
        <dbReference type="ARBA" id="ARBA00023015"/>
    </source>
</evidence>
<keyword evidence="2" id="KW-0805">Transcription regulation</keyword>